<keyword evidence="6" id="KW-0808">Transferase</keyword>
<dbReference type="InterPro" id="IPR004358">
    <property type="entry name" value="Sig_transdc_His_kin-like_C"/>
</dbReference>
<keyword evidence="4" id="KW-1003">Cell membrane</keyword>
<evidence type="ECO:0000313" key="18">
    <source>
        <dbReference type="Proteomes" id="UP000192327"/>
    </source>
</evidence>
<evidence type="ECO:0000313" key="16">
    <source>
        <dbReference type="EMBL" id="OQZ97185.1"/>
    </source>
</evidence>
<evidence type="ECO:0000256" key="9">
    <source>
        <dbReference type="ARBA" id="ARBA00022840"/>
    </source>
</evidence>
<dbReference type="Pfam" id="PF02518">
    <property type="entry name" value="HATPase_c"/>
    <property type="match status" value="1"/>
</dbReference>
<keyword evidence="10" id="KW-0902">Two-component regulatory system</keyword>
<keyword evidence="13" id="KW-0732">Signal</keyword>
<dbReference type="InterPro" id="IPR050351">
    <property type="entry name" value="BphY/WalK/GraS-like"/>
</dbReference>
<dbReference type="FunFam" id="3.30.565.10:FF:000006">
    <property type="entry name" value="Sensor histidine kinase WalK"/>
    <property type="match status" value="1"/>
</dbReference>
<evidence type="ECO:0000256" key="8">
    <source>
        <dbReference type="ARBA" id="ARBA00022777"/>
    </source>
</evidence>
<dbReference type="FunFam" id="1.10.287.130:FF:000008">
    <property type="entry name" value="Two-component sensor histidine kinase"/>
    <property type="match status" value="1"/>
</dbReference>
<reference evidence="16 18" key="3">
    <citation type="submission" date="2016-12" db="EMBL/GenBank/DDBJ databases">
        <title>The new phylogeny of genus Mycobacterium.</title>
        <authorList>
            <person name="Tortoli E."/>
            <person name="Trovato A."/>
            <person name="Cirillo D.M."/>
        </authorList>
    </citation>
    <scope>NUCLEOTIDE SEQUENCE [LARGE SCALE GENOMIC DNA]</scope>
    <source>
        <strain evidence="16 18">DSM 44942</strain>
    </source>
</reference>
<protein>
    <recommendedName>
        <fullName evidence="12">Sensor-like histidine kinase SenX3</fullName>
        <ecNumber evidence="3">2.7.13.3</ecNumber>
    </recommendedName>
</protein>
<dbReference type="CDD" id="cd00082">
    <property type="entry name" value="HisKA"/>
    <property type="match status" value="1"/>
</dbReference>
<dbReference type="Proteomes" id="UP000192327">
    <property type="component" value="Unassembled WGS sequence"/>
</dbReference>
<dbReference type="GO" id="GO:0005524">
    <property type="term" value="F:ATP binding"/>
    <property type="evidence" value="ECO:0007669"/>
    <property type="project" value="UniProtKB-KW"/>
</dbReference>
<dbReference type="InterPro" id="IPR005467">
    <property type="entry name" value="His_kinase_dom"/>
</dbReference>
<evidence type="ECO:0000256" key="10">
    <source>
        <dbReference type="ARBA" id="ARBA00023012"/>
    </source>
</evidence>
<comment type="caution">
    <text evidence="15">The sequence shown here is derived from an EMBL/GenBank/DDBJ whole genome shotgun (WGS) entry which is preliminary data.</text>
</comment>
<comment type="catalytic activity">
    <reaction evidence="1">
        <text>ATP + protein L-histidine = ADP + protein N-phospho-L-histidine.</text>
        <dbReference type="EC" id="2.7.13.3"/>
    </reaction>
</comment>
<dbReference type="GO" id="GO:0004721">
    <property type="term" value="F:phosphoprotein phosphatase activity"/>
    <property type="evidence" value="ECO:0007669"/>
    <property type="project" value="TreeGrafter"/>
</dbReference>
<gene>
    <name evidence="16" type="ORF">BST15_10955</name>
    <name evidence="15" type="ORF">WR43_19575</name>
</gene>
<feature type="domain" description="Histidine kinase" evidence="14">
    <location>
        <begin position="166"/>
        <end position="382"/>
    </location>
</feature>
<dbReference type="InterPro" id="IPR036097">
    <property type="entry name" value="HisK_dim/P_sf"/>
</dbReference>
<dbReference type="Proteomes" id="UP000034416">
    <property type="component" value="Unassembled WGS sequence"/>
</dbReference>
<evidence type="ECO:0000256" key="6">
    <source>
        <dbReference type="ARBA" id="ARBA00022679"/>
    </source>
</evidence>
<dbReference type="RefSeq" id="WP_046191281.1">
    <property type="nucleotide sequence ID" value="NZ_JACKUJ010000044.1"/>
</dbReference>
<dbReference type="EC" id="2.7.13.3" evidence="3"/>
<keyword evidence="7" id="KW-0547">Nucleotide-binding</keyword>
<dbReference type="STRING" id="342002.BST15_10955"/>
<evidence type="ECO:0000313" key="15">
    <source>
        <dbReference type="EMBL" id="KKB97340.1"/>
    </source>
</evidence>
<dbReference type="SUPFAM" id="SSF47384">
    <property type="entry name" value="Homodimeric domain of signal transducing histidine kinase"/>
    <property type="match status" value="1"/>
</dbReference>
<dbReference type="GO" id="GO:0016036">
    <property type="term" value="P:cellular response to phosphate starvation"/>
    <property type="evidence" value="ECO:0007669"/>
    <property type="project" value="TreeGrafter"/>
</dbReference>
<evidence type="ECO:0000256" key="4">
    <source>
        <dbReference type="ARBA" id="ARBA00022475"/>
    </source>
</evidence>
<dbReference type="PROSITE" id="PS50109">
    <property type="entry name" value="HIS_KIN"/>
    <property type="match status" value="1"/>
</dbReference>
<dbReference type="PATRIC" id="fig|342002.3.peg.2251"/>
<evidence type="ECO:0000256" key="1">
    <source>
        <dbReference type="ARBA" id="ARBA00000085"/>
    </source>
</evidence>
<dbReference type="AlphaFoldDB" id="A0A0F5MRG6"/>
<dbReference type="Gene3D" id="1.10.287.130">
    <property type="match status" value="1"/>
</dbReference>
<evidence type="ECO:0000256" key="7">
    <source>
        <dbReference type="ARBA" id="ARBA00022741"/>
    </source>
</evidence>
<comment type="subcellular location">
    <subcellularLocation>
        <location evidence="2">Cell membrane</location>
    </subcellularLocation>
</comment>
<keyword evidence="9" id="KW-0067">ATP-binding</keyword>
<keyword evidence="18" id="KW-1185">Reference proteome</keyword>
<dbReference type="EMBL" id="MVHH01000018">
    <property type="protein sequence ID" value="OQZ97185.1"/>
    <property type="molecule type" value="Genomic_DNA"/>
</dbReference>
<accession>A0A0F5MRG6</accession>
<keyword evidence="8 15" id="KW-0418">Kinase</keyword>
<dbReference type="Pfam" id="PF00512">
    <property type="entry name" value="HisKA"/>
    <property type="match status" value="1"/>
</dbReference>
<dbReference type="InterPro" id="IPR036890">
    <property type="entry name" value="HATPase_C_sf"/>
</dbReference>
<dbReference type="SMART" id="SM00387">
    <property type="entry name" value="HATPase_c"/>
    <property type="match status" value="1"/>
</dbReference>
<feature type="chain" id="PRO_5002493214" description="Sensor-like histidine kinase SenX3" evidence="13">
    <location>
        <begin position="20"/>
        <end position="392"/>
    </location>
</feature>
<dbReference type="InterPro" id="IPR003594">
    <property type="entry name" value="HATPase_dom"/>
</dbReference>
<reference evidence="15" key="2">
    <citation type="submission" date="2015-04" db="EMBL/GenBank/DDBJ databases">
        <title>Genome sequence of Mycobacterium arupense strain GUC1.</title>
        <authorList>
            <person name="Greninger A.L."/>
            <person name="Cunningham G."/>
            <person name="Chiu C.Y."/>
            <person name="Miller S."/>
        </authorList>
    </citation>
    <scope>NUCLEOTIDE SEQUENCE</scope>
    <source>
        <strain evidence="15">GUC1</strain>
    </source>
</reference>
<evidence type="ECO:0000256" key="3">
    <source>
        <dbReference type="ARBA" id="ARBA00012438"/>
    </source>
</evidence>
<dbReference type="PANTHER" id="PTHR45453:SF1">
    <property type="entry name" value="PHOSPHATE REGULON SENSOR PROTEIN PHOR"/>
    <property type="match status" value="1"/>
</dbReference>
<evidence type="ECO:0000256" key="2">
    <source>
        <dbReference type="ARBA" id="ARBA00004236"/>
    </source>
</evidence>
<dbReference type="OrthoDB" id="9813151at2"/>
<evidence type="ECO:0000256" key="13">
    <source>
        <dbReference type="SAM" id="SignalP"/>
    </source>
</evidence>
<name>A0A0F5MRG6_9MYCO</name>
<keyword evidence="11" id="KW-0472">Membrane</keyword>
<dbReference type="InterPro" id="IPR003661">
    <property type="entry name" value="HisK_dim/P_dom"/>
</dbReference>
<dbReference type="PANTHER" id="PTHR45453">
    <property type="entry name" value="PHOSPHATE REGULON SENSOR PROTEIN PHOR"/>
    <property type="match status" value="1"/>
</dbReference>
<dbReference type="EMBL" id="LASW01000148">
    <property type="protein sequence ID" value="KKB97340.1"/>
    <property type="molecule type" value="Genomic_DNA"/>
</dbReference>
<dbReference type="GO" id="GO:0000155">
    <property type="term" value="F:phosphorelay sensor kinase activity"/>
    <property type="evidence" value="ECO:0007669"/>
    <property type="project" value="InterPro"/>
</dbReference>
<sequence length="392" mass="41590">MAATSALTLAAASAIPALAAGVAAGVWLPPRLAERRRKAATDRSGITVAEMLQQIVSHASLGIAVVDSHRDVVYLNERATELGLVHGRLLDDEAWAAAQRALSGEEVVFDLTVAKRAPGATRADLSAVRGYARLLSEDDQRFAVVIVDDQSEQARMEASRRDFVANVSHELKTPVGAMGLLAEALLASADDPEAVRPFAERVLVEANRLASMIGELIELSRLQGADPLPDLGVVDVDAVVNEAISRHKVAADNAEITITTDAASGLRVLGDEPLLVTALANLVSNAIAYSPHGSPVSISRRRREGFIEIAVTDRGIGIAPKDQQRVFERFFRSDKARSRATGGTGLGLAIVKHVAANHNGTITLWSQPGTGSTFTLAIPAYQGSVDQEKEEP</sequence>
<dbReference type="GO" id="GO:0005886">
    <property type="term" value="C:plasma membrane"/>
    <property type="evidence" value="ECO:0007669"/>
    <property type="project" value="UniProtKB-SubCell"/>
</dbReference>
<proteinExistence type="predicted"/>
<dbReference type="SUPFAM" id="SSF55874">
    <property type="entry name" value="ATPase domain of HSP90 chaperone/DNA topoisomerase II/histidine kinase"/>
    <property type="match status" value="1"/>
</dbReference>
<dbReference type="PRINTS" id="PR00344">
    <property type="entry name" value="BCTRLSENSOR"/>
</dbReference>
<evidence type="ECO:0000259" key="14">
    <source>
        <dbReference type="PROSITE" id="PS50109"/>
    </source>
</evidence>
<reference evidence="17" key="1">
    <citation type="submission" date="2015-04" db="EMBL/GenBank/DDBJ databases">
        <title>Genome sequence of Mycobacterium arupense GUC1.</title>
        <authorList>
            <person name="Greninger A.L."/>
            <person name="Cunningham G."/>
            <person name="Chiu C.Y."/>
            <person name="Miller S."/>
        </authorList>
    </citation>
    <scope>NUCLEOTIDE SEQUENCE [LARGE SCALE GENOMIC DNA]</scope>
    <source>
        <strain evidence="17">GUC1</strain>
    </source>
</reference>
<dbReference type="SMART" id="SM00388">
    <property type="entry name" value="HisKA"/>
    <property type="match status" value="1"/>
</dbReference>
<evidence type="ECO:0000256" key="5">
    <source>
        <dbReference type="ARBA" id="ARBA00022553"/>
    </source>
</evidence>
<evidence type="ECO:0000256" key="12">
    <source>
        <dbReference type="ARBA" id="ARBA00039401"/>
    </source>
</evidence>
<evidence type="ECO:0000256" key="11">
    <source>
        <dbReference type="ARBA" id="ARBA00023136"/>
    </source>
</evidence>
<evidence type="ECO:0000313" key="17">
    <source>
        <dbReference type="Proteomes" id="UP000034416"/>
    </source>
</evidence>
<feature type="signal peptide" evidence="13">
    <location>
        <begin position="1"/>
        <end position="19"/>
    </location>
</feature>
<organism evidence="15 17">
    <name type="scientific">Mycolicibacter arupensis</name>
    <dbReference type="NCBI Taxonomy" id="342002"/>
    <lineage>
        <taxon>Bacteria</taxon>
        <taxon>Bacillati</taxon>
        <taxon>Actinomycetota</taxon>
        <taxon>Actinomycetes</taxon>
        <taxon>Mycobacteriales</taxon>
        <taxon>Mycobacteriaceae</taxon>
        <taxon>Mycolicibacter</taxon>
    </lineage>
</organism>
<dbReference type="Gene3D" id="3.30.565.10">
    <property type="entry name" value="Histidine kinase-like ATPase, C-terminal domain"/>
    <property type="match status" value="1"/>
</dbReference>
<keyword evidence="5" id="KW-0597">Phosphoprotein</keyword>